<accession>A0A077WP76</accession>
<comment type="subcellular location">
    <subcellularLocation>
        <location evidence="1">Endomembrane system</location>
    </subcellularLocation>
</comment>
<dbReference type="GO" id="GO:0012505">
    <property type="term" value="C:endomembrane system"/>
    <property type="evidence" value="ECO:0007669"/>
    <property type="project" value="UniProtKB-SubCell"/>
</dbReference>
<evidence type="ECO:0000256" key="3">
    <source>
        <dbReference type="ARBA" id="ARBA00022989"/>
    </source>
</evidence>
<dbReference type="AlphaFoldDB" id="A0A077WP76"/>
<feature type="compositionally biased region" description="Basic and acidic residues" evidence="5">
    <location>
        <begin position="590"/>
        <end position="629"/>
    </location>
</feature>
<feature type="domain" description="Myosin-binding" evidence="7">
    <location>
        <begin position="179"/>
        <end position="459"/>
    </location>
</feature>
<feature type="region of interest" description="Disordered" evidence="5">
    <location>
        <begin position="1"/>
        <end position="33"/>
    </location>
</feature>
<feature type="transmembrane region" description="Helical" evidence="6">
    <location>
        <begin position="194"/>
        <end position="215"/>
    </location>
</feature>
<dbReference type="Pfam" id="PF12632">
    <property type="entry name" value="Vezatin"/>
    <property type="match status" value="1"/>
</dbReference>
<proteinExistence type="predicted"/>
<reference evidence="8" key="1">
    <citation type="journal article" date="2014" name="Genome Announc.">
        <title>De novo whole-genome sequence and genome annotation of Lichtheimia ramosa.</title>
        <authorList>
            <person name="Linde J."/>
            <person name="Schwartze V."/>
            <person name="Binder U."/>
            <person name="Lass-Florl C."/>
            <person name="Voigt K."/>
            <person name="Horn F."/>
        </authorList>
    </citation>
    <scope>NUCLEOTIDE SEQUENCE</scope>
    <source>
        <strain evidence="8">JMRC FSU:6197</strain>
    </source>
</reference>
<evidence type="ECO:0000313" key="8">
    <source>
        <dbReference type="EMBL" id="CDS09396.1"/>
    </source>
</evidence>
<keyword evidence="2 6" id="KW-0812">Transmembrane</keyword>
<dbReference type="EMBL" id="LK023331">
    <property type="protein sequence ID" value="CDS09396.1"/>
    <property type="molecule type" value="Genomic_DNA"/>
</dbReference>
<dbReference type="OrthoDB" id="2268957at2759"/>
<name>A0A077WP76_9FUNG</name>
<evidence type="ECO:0000256" key="1">
    <source>
        <dbReference type="ARBA" id="ARBA00004308"/>
    </source>
</evidence>
<keyword evidence="3 6" id="KW-1133">Transmembrane helix</keyword>
<feature type="transmembrane region" description="Helical" evidence="6">
    <location>
        <begin position="153"/>
        <end position="174"/>
    </location>
</feature>
<feature type="region of interest" description="Disordered" evidence="5">
    <location>
        <begin position="549"/>
        <end position="568"/>
    </location>
</feature>
<organism evidence="8">
    <name type="scientific">Lichtheimia ramosa</name>
    <dbReference type="NCBI Taxonomy" id="688394"/>
    <lineage>
        <taxon>Eukaryota</taxon>
        <taxon>Fungi</taxon>
        <taxon>Fungi incertae sedis</taxon>
        <taxon>Mucoromycota</taxon>
        <taxon>Mucoromycotina</taxon>
        <taxon>Mucoromycetes</taxon>
        <taxon>Mucorales</taxon>
        <taxon>Lichtheimiaceae</taxon>
        <taxon>Lichtheimia</taxon>
    </lineage>
</organism>
<feature type="region of interest" description="Disordered" evidence="5">
    <location>
        <begin position="104"/>
        <end position="125"/>
    </location>
</feature>
<feature type="compositionally biased region" description="Polar residues" evidence="5">
    <location>
        <begin position="104"/>
        <end position="116"/>
    </location>
</feature>
<evidence type="ECO:0000256" key="4">
    <source>
        <dbReference type="ARBA" id="ARBA00023136"/>
    </source>
</evidence>
<dbReference type="GO" id="GO:0017022">
    <property type="term" value="F:myosin binding"/>
    <property type="evidence" value="ECO:0007669"/>
    <property type="project" value="InterPro"/>
</dbReference>
<sequence length="629" mass="71075">MSDFDNHKQRARFSHQSSSTSNTTTDPDAVKLPSLRIGLNKSSALTLESSAETRRPPSWGDALYHYWRHSMLHATFSTCLPHAEEAEFEEKFKYLIVTSSFINESSSPNTPHSNDTNNKKKKRRSLQHMASVANMDLAAATISNTRISRGASAGFGTVATMTGLLMALGAETIMLQQHQQQQHQEQSNHPLQLLASPVLSWTMLLTGGMSIFFVYRHLRRTSIRQLYHTALSHLQVFMEHCEAFDNKIQRGMTLIHDIEWVMKKRVSSSKCSNNEPKNVTPPTPCALMRHRFAALLRRAFILYEEAIIDLRSHVNKENLAHLYGMYNVRSFATLSAVDRVGVDASDVPSFECLEVLLQSMHAKRRECLMQFLALDIVSERHDSVRRDYASEWKGINTVLDTLVQETHKFATDAMEALEDEQYNQHHPASLNQSPLPNDSSLQPLMDRLSLMDQQARTLEAKFYLCKDDLRELAASLRSTSASDEHHVRERLKQEYMSLEQDLTQMILDWQTGRDALQGLLEPSSCDAESSSCSSSPMMPTSPIIKEHPHSLPSVSKGEQSSMLDDGNDAQEFSTKASTAFRAAANVVERNTTERAPRKNRAERASEMMAQRVKEAREDAAKFGHDTTLY</sequence>
<dbReference type="InterPro" id="IPR026859">
    <property type="entry name" value="Myosin-bd"/>
</dbReference>
<evidence type="ECO:0000256" key="5">
    <source>
        <dbReference type="SAM" id="MobiDB-lite"/>
    </source>
</evidence>
<evidence type="ECO:0000256" key="6">
    <source>
        <dbReference type="SAM" id="Phobius"/>
    </source>
</evidence>
<evidence type="ECO:0000256" key="2">
    <source>
        <dbReference type="ARBA" id="ARBA00022692"/>
    </source>
</evidence>
<gene>
    <name evidence="8" type="ORF">LRAMOSA10756</name>
</gene>
<evidence type="ECO:0000259" key="7">
    <source>
        <dbReference type="Pfam" id="PF12632"/>
    </source>
</evidence>
<feature type="region of interest" description="Disordered" evidence="5">
    <location>
        <begin position="587"/>
        <end position="629"/>
    </location>
</feature>
<protein>
    <recommendedName>
        <fullName evidence="7">Myosin-binding domain-containing protein</fullName>
    </recommendedName>
</protein>
<feature type="compositionally biased region" description="Polar residues" evidence="5">
    <location>
        <begin position="552"/>
        <end position="562"/>
    </location>
</feature>
<keyword evidence="4 6" id="KW-0472">Membrane</keyword>